<keyword evidence="9" id="KW-0963">Cytoplasm</keyword>
<keyword evidence="2 9" id="KW-0055">Arginine biosynthesis</keyword>
<proteinExistence type="inferred from homology"/>
<dbReference type="NCBIfam" id="TIGR00761">
    <property type="entry name" value="argB"/>
    <property type="match status" value="1"/>
</dbReference>
<comment type="function">
    <text evidence="9">Catalyzes the ATP-dependent phosphorylation of N-acetyl-L-glutamate.</text>
</comment>
<evidence type="ECO:0000256" key="2">
    <source>
        <dbReference type="ARBA" id="ARBA00022571"/>
    </source>
</evidence>
<evidence type="ECO:0000256" key="9">
    <source>
        <dbReference type="HAMAP-Rule" id="MF_00082"/>
    </source>
</evidence>
<name>A0A4U1BDP7_9GAMM</name>
<dbReference type="GO" id="GO:0005524">
    <property type="term" value="F:ATP binding"/>
    <property type="evidence" value="ECO:0007669"/>
    <property type="project" value="UniProtKB-UniRule"/>
</dbReference>
<sequence length="262" mass="26973">MIKPLVIKVGGALLESECGMERLFEVLLQLKQQDWQPVLVHGGGNLVEQQLSANGMASTKHQGLRVTPEEQMPIVAGALAGMANTQLVAAAKAQGLSAIGLSLMDGNATTAEVLNPELGCVGSVVPSSPELLNALLSQGLTPVICSIAATNEGQLLNVNADQAATAICQLLKAPLVLLSDVSGVLDGKGKLIEQLTLELAQQLMVSGIIEGGMKVKVEAAQQAAAAIDNTVTIASWRHPEQLMALISGEAAGTQIPAPVSAI</sequence>
<accession>A0A4U1BDP7</accession>
<dbReference type="HAMAP" id="MF_00082">
    <property type="entry name" value="ArgB"/>
    <property type="match status" value="1"/>
</dbReference>
<dbReference type="Proteomes" id="UP000305675">
    <property type="component" value="Unassembled WGS sequence"/>
</dbReference>
<evidence type="ECO:0000256" key="8">
    <source>
        <dbReference type="ARBA" id="ARBA00048141"/>
    </source>
</evidence>
<protein>
    <recommendedName>
        <fullName evidence="9">Acetylglutamate kinase</fullName>
        <ecNumber evidence="9">2.7.2.8</ecNumber>
    </recommendedName>
    <alternativeName>
        <fullName evidence="9">N-acetyl-L-glutamate 5-phosphotransferase</fullName>
    </alternativeName>
    <alternativeName>
        <fullName evidence="9">NAG kinase</fullName>
        <shortName evidence="9">NAGK</shortName>
    </alternativeName>
</protein>
<comment type="subcellular location">
    <subcellularLocation>
        <location evidence="9">Cytoplasm</location>
    </subcellularLocation>
</comment>
<keyword evidence="3 9" id="KW-0028">Amino-acid biosynthesis</keyword>
<evidence type="ECO:0000256" key="6">
    <source>
        <dbReference type="ARBA" id="ARBA00022777"/>
    </source>
</evidence>
<dbReference type="InterPro" id="IPR001048">
    <property type="entry name" value="Asp/Glu/Uridylate_kinase"/>
</dbReference>
<evidence type="ECO:0000259" key="10">
    <source>
        <dbReference type="Pfam" id="PF00696"/>
    </source>
</evidence>
<feature type="binding site" evidence="9">
    <location>
        <begin position="43"/>
        <end position="44"/>
    </location>
    <ligand>
        <name>substrate</name>
    </ligand>
</feature>
<dbReference type="EMBL" id="SWCJ01000029">
    <property type="protein sequence ID" value="TKB49124.1"/>
    <property type="molecule type" value="Genomic_DNA"/>
</dbReference>
<keyword evidence="4 9" id="KW-0808">Transferase</keyword>
<evidence type="ECO:0000256" key="5">
    <source>
        <dbReference type="ARBA" id="ARBA00022741"/>
    </source>
</evidence>
<dbReference type="GO" id="GO:0003991">
    <property type="term" value="F:acetylglutamate kinase activity"/>
    <property type="evidence" value="ECO:0007669"/>
    <property type="project" value="UniProtKB-UniRule"/>
</dbReference>
<keyword evidence="7 9" id="KW-0067">ATP-binding</keyword>
<dbReference type="AlphaFoldDB" id="A0A4U1BDP7"/>
<evidence type="ECO:0000256" key="3">
    <source>
        <dbReference type="ARBA" id="ARBA00022605"/>
    </source>
</evidence>
<comment type="similarity">
    <text evidence="9">Belongs to the acetylglutamate kinase family. ArgB subfamily.</text>
</comment>
<dbReference type="RefSeq" id="WP_136865402.1">
    <property type="nucleotide sequence ID" value="NZ_SWCJ01000029.1"/>
</dbReference>
<keyword evidence="5 9" id="KW-0547">Nucleotide-binding</keyword>
<dbReference type="PIRSF" id="PIRSF000728">
    <property type="entry name" value="NAGK"/>
    <property type="match status" value="1"/>
</dbReference>
<dbReference type="PANTHER" id="PTHR23342">
    <property type="entry name" value="N-ACETYLGLUTAMATE SYNTHASE"/>
    <property type="match status" value="1"/>
</dbReference>
<dbReference type="Pfam" id="PF00696">
    <property type="entry name" value="AA_kinase"/>
    <property type="match status" value="1"/>
</dbReference>
<feature type="site" description="Transition state stabilizer" evidence="9">
    <location>
        <position position="8"/>
    </location>
</feature>
<evidence type="ECO:0000256" key="1">
    <source>
        <dbReference type="ARBA" id="ARBA00004828"/>
    </source>
</evidence>
<feature type="domain" description="Aspartate/glutamate/uridylate kinase" evidence="10">
    <location>
        <begin position="4"/>
        <end position="233"/>
    </location>
</feature>
<gene>
    <name evidence="9 11" type="primary">argB</name>
    <name evidence="11" type="ORF">FCL42_21105</name>
</gene>
<dbReference type="SUPFAM" id="SSF53633">
    <property type="entry name" value="Carbamate kinase-like"/>
    <property type="match status" value="1"/>
</dbReference>
<keyword evidence="12" id="KW-1185">Reference proteome</keyword>
<dbReference type="GO" id="GO:0042450">
    <property type="term" value="P:L-arginine biosynthetic process via ornithine"/>
    <property type="evidence" value="ECO:0007669"/>
    <property type="project" value="UniProtKB-UniRule"/>
</dbReference>
<dbReference type="InterPro" id="IPR004662">
    <property type="entry name" value="AcgluKinase_fam"/>
</dbReference>
<comment type="pathway">
    <text evidence="1 9">Amino-acid biosynthesis; L-arginine biosynthesis; N(2)-acetyl-L-ornithine from L-glutamate: step 2/4.</text>
</comment>
<feature type="binding site" evidence="9">
    <location>
        <position position="157"/>
    </location>
    <ligand>
        <name>substrate</name>
    </ligand>
</feature>
<comment type="catalytic activity">
    <reaction evidence="8 9">
        <text>N-acetyl-L-glutamate + ATP = N-acetyl-L-glutamyl 5-phosphate + ADP</text>
        <dbReference type="Rhea" id="RHEA:14629"/>
        <dbReference type="ChEBI" id="CHEBI:30616"/>
        <dbReference type="ChEBI" id="CHEBI:44337"/>
        <dbReference type="ChEBI" id="CHEBI:57936"/>
        <dbReference type="ChEBI" id="CHEBI:456216"/>
        <dbReference type="EC" id="2.7.2.8"/>
    </reaction>
</comment>
<dbReference type="Gene3D" id="3.40.1160.10">
    <property type="entry name" value="Acetylglutamate kinase-like"/>
    <property type="match status" value="1"/>
</dbReference>
<dbReference type="UniPathway" id="UPA00068">
    <property type="reaction ID" value="UER00107"/>
</dbReference>
<evidence type="ECO:0000313" key="12">
    <source>
        <dbReference type="Proteomes" id="UP000305675"/>
    </source>
</evidence>
<evidence type="ECO:0000313" key="11">
    <source>
        <dbReference type="EMBL" id="TKB49124.1"/>
    </source>
</evidence>
<dbReference type="InterPro" id="IPR037528">
    <property type="entry name" value="ArgB"/>
</dbReference>
<feature type="site" description="Transition state stabilizer" evidence="9">
    <location>
        <position position="216"/>
    </location>
</feature>
<dbReference type="OrthoDB" id="5915023at2"/>
<dbReference type="EC" id="2.7.2.8" evidence="9"/>
<evidence type="ECO:0000256" key="7">
    <source>
        <dbReference type="ARBA" id="ARBA00022840"/>
    </source>
</evidence>
<organism evidence="11 12">
    <name type="scientific">Ferrimonas aestuarii</name>
    <dbReference type="NCBI Taxonomy" id="2569539"/>
    <lineage>
        <taxon>Bacteria</taxon>
        <taxon>Pseudomonadati</taxon>
        <taxon>Pseudomonadota</taxon>
        <taxon>Gammaproteobacteria</taxon>
        <taxon>Alteromonadales</taxon>
        <taxon>Ferrimonadaceae</taxon>
        <taxon>Ferrimonas</taxon>
    </lineage>
</organism>
<feature type="binding site" evidence="9">
    <location>
        <position position="65"/>
    </location>
    <ligand>
        <name>substrate</name>
    </ligand>
</feature>
<reference evidence="11 12" key="1">
    <citation type="submission" date="2019-04" db="EMBL/GenBank/DDBJ databases">
        <authorList>
            <person name="Hwang J.C."/>
        </authorList>
    </citation>
    <scope>NUCLEOTIDE SEQUENCE [LARGE SCALE GENOMIC DNA]</scope>
    <source>
        <strain evidence="11 12">IMCC35002</strain>
    </source>
</reference>
<keyword evidence="6 9" id="KW-0418">Kinase</keyword>
<dbReference type="GO" id="GO:0005737">
    <property type="term" value="C:cytoplasm"/>
    <property type="evidence" value="ECO:0007669"/>
    <property type="project" value="UniProtKB-SubCell"/>
</dbReference>
<dbReference type="PANTHER" id="PTHR23342:SF0">
    <property type="entry name" value="N-ACETYLGLUTAMATE SYNTHASE, MITOCHONDRIAL"/>
    <property type="match status" value="1"/>
</dbReference>
<comment type="caution">
    <text evidence="11">The sequence shown here is derived from an EMBL/GenBank/DDBJ whole genome shotgun (WGS) entry which is preliminary data.</text>
</comment>
<evidence type="ECO:0000256" key="4">
    <source>
        <dbReference type="ARBA" id="ARBA00022679"/>
    </source>
</evidence>
<dbReference type="InterPro" id="IPR036393">
    <property type="entry name" value="AceGlu_kinase-like_sf"/>
</dbReference>